<reference evidence="3" key="2">
    <citation type="submission" date="2011-07" db="EMBL/GenBank/DDBJ databases">
        <authorList>
            <consortium name="WormBase Consortium"/>
        </authorList>
    </citation>
    <scope>NUCLEOTIDE SEQUENCE [LARGE SCALE GENOMIC DNA]</scope>
    <source>
        <strain evidence="3">PB2801</strain>
    </source>
</reference>
<gene>
    <name evidence="2" type="ORF">CAEBREN_14635</name>
    <name evidence="3" type="ORF">CAEBREN_18098</name>
</gene>
<organism evidence="4">
    <name type="scientific">Caenorhabditis brenneri</name>
    <name type="common">Nematode worm</name>
    <dbReference type="NCBI Taxonomy" id="135651"/>
    <lineage>
        <taxon>Eukaryota</taxon>
        <taxon>Metazoa</taxon>
        <taxon>Ecdysozoa</taxon>
        <taxon>Nematoda</taxon>
        <taxon>Chromadorea</taxon>
        <taxon>Rhabditida</taxon>
        <taxon>Rhabditina</taxon>
        <taxon>Rhabditomorpha</taxon>
        <taxon>Rhabditoidea</taxon>
        <taxon>Rhabditidae</taxon>
        <taxon>Peloderinae</taxon>
        <taxon>Caenorhabditis</taxon>
    </lineage>
</organism>
<reference evidence="3" key="1">
    <citation type="submission" date="2010-07" db="EMBL/GenBank/DDBJ databases">
        <authorList>
            <consortium name="The Caenorhabditis brenneri Sequencing and Analysis Consortium"/>
            <person name="Wilson R.K."/>
        </authorList>
    </citation>
    <scope>NUCLEOTIDE SEQUENCE</scope>
    <source>
        <strain evidence="3">PB2801</strain>
    </source>
</reference>
<accession>G0NH43</accession>
<dbReference type="AlphaFoldDB" id="G0NH43"/>
<dbReference type="eggNOG" id="ENOG502R0T5">
    <property type="taxonomic scope" value="Eukaryota"/>
</dbReference>
<evidence type="ECO:0000313" key="4">
    <source>
        <dbReference type="Proteomes" id="UP000008068"/>
    </source>
</evidence>
<evidence type="ECO:0000313" key="2">
    <source>
        <dbReference type="EMBL" id="EGT42249.1"/>
    </source>
</evidence>
<dbReference type="Proteomes" id="UP000008068">
    <property type="component" value="Unassembled WGS sequence"/>
</dbReference>
<keyword evidence="1" id="KW-0732">Signal</keyword>
<name>G0NH43_CAEBE</name>
<proteinExistence type="predicted"/>
<keyword evidence="4" id="KW-1185">Reference proteome</keyword>
<dbReference type="EMBL" id="GL379884">
    <property type="protein sequence ID" value="EGT60355.1"/>
    <property type="molecule type" value="Genomic_DNA"/>
</dbReference>
<dbReference type="FunCoup" id="G0NH43">
    <property type="interactions" value="241"/>
</dbReference>
<evidence type="ECO:0000313" key="3">
    <source>
        <dbReference type="EMBL" id="EGT60355.1"/>
    </source>
</evidence>
<evidence type="ECO:0000256" key="1">
    <source>
        <dbReference type="SAM" id="SignalP"/>
    </source>
</evidence>
<dbReference type="OrthoDB" id="5850536at2759"/>
<feature type="chain" id="PRO_5010833358" evidence="1">
    <location>
        <begin position="25"/>
        <end position="208"/>
    </location>
</feature>
<sequence length="208" mass="23375">MTSSSIVTQSLLAVALLSVAMVEAAPLESTKGAAKNTKQVSASATRTKGYVPAPKSLRRGKRNVILEEIPDDSTGSMGTEEDVLREQLADLTDDQLAVLAEIVQNEIDQYNPEMTGIEAYEIVELPEYLTQPIEYMPRDRRSVPVFEAFDENELPEEFEDENQELIFVPEEALLEAAAEEQDEIELRQRIAEIATILNERATRRLRFF</sequence>
<feature type="signal peptide" evidence="1">
    <location>
        <begin position="1"/>
        <end position="24"/>
    </location>
</feature>
<protein>
    <submittedName>
        <fullName evidence="3">Uncharacterized protein</fullName>
    </submittedName>
</protein>
<dbReference type="HOGENOM" id="CLU_1355728_0_0_1"/>
<dbReference type="OMA" id="IEYMPRD"/>
<dbReference type="EMBL" id="GL380009">
    <property type="protein sequence ID" value="EGT42249.1"/>
    <property type="molecule type" value="Genomic_DNA"/>
</dbReference>
<reference evidence="4" key="3">
    <citation type="submission" date="2011-07" db="EMBL/GenBank/DDBJ databases">
        <authorList>
            <consortium name="Caenorhabditis brenneri Sequencing and Analysis Consortium"/>
            <person name="Wilson R.K."/>
        </authorList>
    </citation>
    <scope>NUCLEOTIDE SEQUENCE [LARGE SCALE GENOMIC DNA]</scope>
    <source>
        <strain evidence="4">PB2801</strain>
    </source>
</reference>